<dbReference type="AlphaFoldDB" id="A0A8H6S8X2"/>
<evidence type="ECO:0000259" key="2">
    <source>
        <dbReference type="Pfam" id="PF20152"/>
    </source>
</evidence>
<feature type="transmembrane region" description="Helical" evidence="1">
    <location>
        <begin position="25"/>
        <end position="45"/>
    </location>
</feature>
<evidence type="ECO:0000256" key="1">
    <source>
        <dbReference type="SAM" id="Phobius"/>
    </source>
</evidence>
<keyword evidence="1" id="KW-0812">Transmembrane</keyword>
<dbReference type="InterPro" id="IPR045339">
    <property type="entry name" value="DUF6534"/>
</dbReference>
<reference evidence="3" key="1">
    <citation type="submission" date="2020-05" db="EMBL/GenBank/DDBJ databases">
        <title>Mycena genomes resolve the evolution of fungal bioluminescence.</title>
        <authorList>
            <person name="Tsai I.J."/>
        </authorList>
    </citation>
    <scope>NUCLEOTIDE SEQUENCE</scope>
    <source>
        <strain evidence="3">171206Taipei</strain>
    </source>
</reference>
<proteinExistence type="predicted"/>
<dbReference type="Pfam" id="PF20152">
    <property type="entry name" value="DUF6534"/>
    <property type="match status" value="1"/>
</dbReference>
<feature type="transmembrane region" description="Helical" evidence="1">
    <location>
        <begin position="94"/>
        <end position="116"/>
    </location>
</feature>
<feature type="domain" description="DUF6534" evidence="2">
    <location>
        <begin position="172"/>
        <end position="259"/>
    </location>
</feature>
<feature type="transmembrane region" description="Helical" evidence="1">
    <location>
        <begin position="128"/>
        <end position="149"/>
    </location>
</feature>
<name>A0A8H6S8X2_9AGAR</name>
<keyword evidence="1" id="KW-0472">Membrane</keyword>
<dbReference type="PANTHER" id="PTHR40465">
    <property type="entry name" value="CHROMOSOME 1, WHOLE GENOME SHOTGUN SEQUENCE"/>
    <property type="match status" value="1"/>
</dbReference>
<evidence type="ECO:0000313" key="3">
    <source>
        <dbReference type="EMBL" id="KAF7294547.1"/>
    </source>
</evidence>
<dbReference type="GeneID" id="59349032"/>
<feature type="transmembrane region" description="Helical" evidence="1">
    <location>
        <begin position="234"/>
        <end position="255"/>
    </location>
</feature>
<organism evidence="3 4">
    <name type="scientific">Mycena indigotica</name>
    <dbReference type="NCBI Taxonomy" id="2126181"/>
    <lineage>
        <taxon>Eukaryota</taxon>
        <taxon>Fungi</taxon>
        <taxon>Dikarya</taxon>
        <taxon>Basidiomycota</taxon>
        <taxon>Agaricomycotina</taxon>
        <taxon>Agaricomycetes</taxon>
        <taxon>Agaricomycetidae</taxon>
        <taxon>Agaricales</taxon>
        <taxon>Marasmiineae</taxon>
        <taxon>Mycenaceae</taxon>
        <taxon>Mycena</taxon>
    </lineage>
</organism>
<evidence type="ECO:0000313" key="4">
    <source>
        <dbReference type="Proteomes" id="UP000636479"/>
    </source>
</evidence>
<gene>
    <name evidence="3" type="ORF">MIND_00991200</name>
</gene>
<comment type="caution">
    <text evidence="3">The sequence shown here is derived from an EMBL/GenBank/DDBJ whole genome shotgun (WGS) entry which is preliminary data.</text>
</comment>
<feature type="transmembrane region" description="Helical" evidence="1">
    <location>
        <begin position="205"/>
        <end position="228"/>
    </location>
</feature>
<keyword evidence="4" id="KW-1185">Reference proteome</keyword>
<dbReference type="Proteomes" id="UP000636479">
    <property type="component" value="Unassembled WGS sequence"/>
</dbReference>
<protein>
    <recommendedName>
        <fullName evidence="2">DUF6534 domain-containing protein</fullName>
    </recommendedName>
</protein>
<dbReference type="OrthoDB" id="2535105at2759"/>
<dbReference type="EMBL" id="JACAZF010000009">
    <property type="protein sequence ID" value="KAF7294547.1"/>
    <property type="molecule type" value="Genomic_DNA"/>
</dbReference>
<dbReference type="RefSeq" id="XP_037215910.1">
    <property type="nucleotide sequence ID" value="XM_037366516.1"/>
</dbReference>
<feature type="transmembrane region" description="Helical" evidence="1">
    <location>
        <begin position="57"/>
        <end position="82"/>
    </location>
</feature>
<accession>A0A8H6S8X2</accession>
<sequence>MAAAGAGATLPPNFNPAEPLGDLEIGVLVAYALFGITTAQAYTYYTRFPNDSVLTKLWVAFIWLCELAHIACIAQTLFTATIKDYMHPERLGGVSLSMLVSILLTGIIAALVQGFFGLRIYRLSRQPYIPFVIFLLALIQVAFSIIPFIGAQQIAQIVEQQSWVVYSELAVSAANDLIIAVTIVTHLWWEKNIANQSTTVVLEKIIMWTIETGIITSAAALLALILFATMPGSFGWLAVEVVVAKLYSNSLLASLNSRSTLRALRTDQTNTGSYTMQVSVSTNVEVSKHGKFGRGSVQYLSSESMDSKPCPHQSGFFP</sequence>
<keyword evidence="1" id="KW-1133">Transmembrane helix</keyword>
<dbReference type="PANTHER" id="PTHR40465:SF1">
    <property type="entry name" value="DUF6534 DOMAIN-CONTAINING PROTEIN"/>
    <property type="match status" value="1"/>
</dbReference>
<feature type="transmembrane region" description="Helical" evidence="1">
    <location>
        <begin position="169"/>
        <end position="189"/>
    </location>
</feature>